<comment type="caution">
    <text evidence="1">The sequence shown here is derived from an EMBL/GenBank/DDBJ whole genome shotgun (WGS) entry which is preliminary data.</text>
</comment>
<sequence>MTAPRKIVLRSDDVGYHLEHQAFQNMRKFESWCFDAPLLKKCGSVVPLRHRRGAPNERTSDRLALNGETAQANASQISVTGKFFNFRARVNSAVYVYGRMTGHRYAVHRWNPERRFPLYARDHDVYDGLMEFTGSELKRKFRMPMVNGYGRPVVTNGNPSQHAYSRAGSRSAGVTGKRYPRICPPLSVNLYQRHIPCTICLTHPGFRENVGFFITHRTYEMCDGRFLMNQMALFMQSDKALALDQDSRWIST</sequence>
<name>A0A8S1H1H7_9PELO</name>
<accession>A0A8S1H1H7</accession>
<organism evidence="1 2">
    <name type="scientific">Caenorhabditis auriculariae</name>
    <dbReference type="NCBI Taxonomy" id="2777116"/>
    <lineage>
        <taxon>Eukaryota</taxon>
        <taxon>Metazoa</taxon>
        <taxon>Ecdysozoa</taxon>
        <taxon>Nematoda</taxon>
        <taxon>Chromadorea</taxon>
        <taxon>Rhabditida</taxon>
        <taxon>Rhabditina</taxon>
        <taxon>Rhabditomorpha</taxon>
        <taxon>Rhabditoidea</taxon>
        <taxon>Rhabditidae</taxon>
        <taxon>Peloderinae</taxon>
        <taxon>Caenorhabditis</taxon>
    </lineage>
</organism>
<gene>
    <name evidence="1" type="ORF">CAUJ_LOCUS6055</name>
</gene>
<dbReference type="Proteomes" id="UP000835052">
    <property type="component" value="Unassembled WGS sequence"/>
</dbReference>
<proteinExistence type="predicted"/>
<dbReference type="EMBL" id="CAJGYM010000014">
    <property type="protein sequence ID" value="CAD6190136.1"/>
    <property type="molecule type" value="Genomic_DNA"/>
</dbReference>
<evidence type="ECO:0000313" key="2">
    <source>
        <dbReference type="Proteomes" id="UP000835052"/>
    </source>
</evidence>
<dbReference type="AlphaFoldDB" id="A0A8S1H1H7"/>
<protein>
    <submittedName>
        <fullName evidence="1">Uncharacterized protein</fullName>
    </submittedName>
</protein>
<reference evidence="1" key="1">
    <citation type="submission" date="2020-10" db="EMBL/GenBank/DDBJ databases">
        <authorList>
            <person name="Kikuchi T."/>
        </authorList>
    </citation>
    <scope>NUCLEOTIDE SEQUENCE</scope>
    <source>
        <strain evidence="1">NKZ352</strain>
    </source>
</reference>
<keyword evidence="2" id="KW-1185">Reference proteome</keyword>
<evidence type="ECO:0000313" key="1">
    <source>
        <dbReference type="EMBL" id="CAD6190136.1"/>
    </source>
</evidence>